<dbReference type="Gene3D" id="3.90.76.10">
    <property type="entry name" value="Dipeptide-binding Protein, Domain 1"/>
    <property type="match status" value="1"/>
</dbReference>
<protein>
    <submittedName>
        <fullName evidence="7">ABC transporter substrate-binding protein</fullName>
    </submittedName>
</protein>
<feature type="signal peptide" evidence="5">
    <location>
        <begin position="1"/>
        <end position="21"/>
    </location>
</feature>
<feature type="chain" id="PRO_5046951726" evidence="5">
    <location>
        <begin position="22"/>
        <end position="520"/>
    </location>
</feature>
<dbReference type="PANTHER" id="PTHR30290:SF9">
    <property type="entry name" value="OLIGOPEPTIDE-BINDING PROTEIN APPA"/>
    <property type="match status" value="1"/>
</dbReference>
<dbReference type="PROSITE" id="PS01040">
    <property type="entry name" value="SBP_BACTERIAL_5"/>
    <property type="match status" value="1"/>
</dbReference>
<evidence type="ECO:0000259" key="6">
    <source>
        <dbReference type="Pfam" id="PF00496"/>
    </source>
</evidence>
<evidence type="ECO:0000256" key="1">
    <source>
        <dbReference type="ARBA" id="ARBA00004193"/>
    </source>
</evidence>
<dbReference type="InterPro" id="IPR030678">
    <property type="entry name" value="Peptide/Ni-bd"/>
</dbReference>
<evidence type="ECO:0000256" key="2">
    <source>
        <dbReference type="ARBA" id="ARBA00005695"/>
    </source>
</evidence>
<keyword evidence="4 5" id="KW-0732">Signal</keyword>
<organism evidence="7 8">
    <name type="scientific">Planococcus chinensis</name>
    <dbReference type="NCBI Taxonomy" id="272917"/>
    <lineage>
        <taxon>Bacteria</taxon>
        <taxon>Bacillati</taxon>
        <taxon>Bacillota</taxon>
        <taxon>Bacilli</taxon>
        <taxon>Bacillales</taxon>
        <taxon>Caryophanaceae</taxon>
        <taxon>Planococcus</taxon>
    </lineage>
</organism>
<dbReference type="InterPro" id="IPR039424">
    <property type="entry name" value="SBP_5"/>
</dbReference>
<dbReference type="Gene3D" id="3.40.190.10">
    <property type="entry name" value="Periplasmic binding protein-like II"/>
    <property type="match status" value="1"/>
</dbReference>
<keyword evidence="3" id="KW-0813">Transport</keyword>
<comment type="subcellular location">
    <subcellularLocation>
        <location evidence="1">Cell membrane</location>
        <topology evidence="1">Lipid-anchor</topology>
    </subcellularLocation>
</comment>
<evidence type="ECO:0000256" key="3">
    <source>
        <dbReference type="ARBA" id="ARBA00022448"/>
    </source>
</evidence>
<dbReference type="InterPro" id="IPR023765">
    <property type="entry name" value="SBP_5_CS"/>
</dbReference>
<evidence type="ECO:0000256" key="4">
    <source>
        <dbReference type="ARBA" id="ARBA00022729"/>
    </source>
</evidence>
<keyword evidence="8" id="KW-1185">Reference proteome</keyword>
<dbReference type="PROSITE" id="PS51257">
    <property type="entry name" value="PROKAR_LIPOPROTEIN"/>
    <property type="match status" value="1"/>
</dbReference>
<evidence type="ECO:0000313" key="7">
    <source>
        <dbReference type="EMBL" id="MFD1861762.1"/>
    </source>
</evidence>
<dbReference type="SUPFAM" id="SSF53850">
    <property type="entry name" value="Periplasmic binding protein-like II"/>
    <property type="match status" value="1"/>
</dbReference>
<comment type="similarity">
    <text evidence="2">Belongs to the bacterial solute-binding protein 5 family.</text>
</comment>
<proteinExistence type="inferred from homology"/>
<dbReference type="Pfam" id="PF00496">
    <property type="entry name" value="SBP_bac_5"/>
    <property type="match status" value="1"/>
</dbReference>
<gene>
    <name evidence="7" type="ORF">ACFSDB_02420</name>
</gene>
<reference evidence="8" key="1">
    <citation type="journal article" date="2019" name="Int. J. Syst. Evol. Microbiol.">
        <title>The Global Catalogue of Microorganisms (GCM) 10K type strain sequencing project: providing services to taxonomists for standard genome sequencing and annotation.</title>
        <authorList>
            <consortium name="The Broad Institute Genomics Platform"/>
            <consortium name="The Broad Institute Genome Sequencing Center for Infectious Disease"/>
            <person name="Wu L."/>
            <person name="Ma J."/>
        </authorList>
    </citation>
    <scope>NUCLEOTIDE SEQUENCE [LARGE SCALE GENOMIC DNA]</scope>
    <source>
        <strain evidence="8">CGMCC 1.15475</strain>
    </source>
</reference>
<dbReference type="PANTHER" id="PTHR30290">
    <property type="entry name" value="PERIPLASMIC BINDING COMPONENT OF ABC TRANSPORTER"/>
    <property type="match status" value="1"/>
</dbReference>
<dbReference type="Gene3D" id="3.10.105.10">
    <property type="entry name" value="Dipeptide-binding Protein, Domain 3"/>
    <property type="match status" value="1"/>
</dbReference>
<accession>A0ABW4QDY5</accession>
<feature type="domain" description="Solute-binding protein family 5" evidence="6">
    <location>
        <begin position="89"/>
        <end position="440"/>
    </location>
</feature>
<evidence type="ECO:0000313" key="8">
    <source>
        <dbReference type="Proteomes" id="UP001597273"/>
    </source>
</evidence>
<comment type="caution">
    <text evidence="7">The sequence shown here is derived from an EMBL/GenBank/DDBJ whole genome shotgun (WGS) entry which is preliminary data.</text>
</comment>
<dbReference type="InterPro" id="IPR000914">
    <property type="entry name" value="SBP_5_dom"/>
</dbReference>
<name>A0ABW4QDY5_9BACL</name>
<dbReference type="PIRSF" id="PIRSF002741">
    <property type="entry name" value="MppA"/>
    <property type="match status" value="1"/>
</dbReference>
<dbReference type="EMBL" id="JBHUFW010000002">
    <property type="protein sequence ID" value="MFD1861762.1"/>
    <property type="molecule type" value="Genomic_DNA"/>
</dbReference>
<evidence type="ECO:0000256" key="5">
    <source>
        <dbReference type="SAM" id="SignalP"/>
    </source>
</evidence>
<dbReference type="Proteomes" id="UP001597273">
    <property type="component" value="Unassembled WGS sequence"/>
</dbReference>
<dbReference type="RefSeq" id="WP_204891198.1">
    <property type="nucleotide sequence ID" value="NZ_JBHUFW010000002.1"/>
</dbReference>
<sequence length="520" mass="57381">MKKHWLLLLTLIGVLILSACSGGSTIPEGEQGSDSNAEPSASSGENEIIYASTSDAVGLSPTMTNDSVSSNVMTQIYENLFERNPETMELEPKLAESYENTDELTWVIKLKEGIKFQDGTPFNAEAVKYSFDKLRDPATGAPRASLLEPVDTVTAVDETTVEIKTKYPYGPLLAALSHSNAAIISPTADEKQDLMQNPVGTGPFKFVSWEQGNQIVLEKNADYWDGEVGLDKVTFKIVPEISTAISMLQTGEVSFLDALPPEQISRIEGLENVEVTKQEGTPVYYLTFNHSQERNQNPDFRKAVASAIDRDAFVEKLNGLGVRSDSVLGPKVFGYNEEADKAGTPYDPELAKQLVEENGFGDEPIKLLAANRDNFVLMAEIVQSQLTEAGFNVEIEMMEWATFLDTARSGQYDLTFLSWSNVTSDGSEMLYPNFHSDNVGNSNRAQYSDAEFDKLVEASRTTVDQAEREKHLHDANMYMLNNDVAVVMYHGLVTSATDNSIKGLKIDPNGQWSLKDVTRE</sequence>